<sequence length="91" mass="9716">MSDNCARADCSSTLGRGCDTVDLVETGLAFVNDVLDGGDVVVLGQRKNGRLDLGNWRCRYGSGAGECKKAGEQHGAKSTELVRQVKVKMKL</sequence>
<name>A0A4Z1EAB7_9HELO</name>
<dbReference type="AlphaFoldDB" id="A0A4Z1EAB7"/>
<keyword evidence="2" id="KW-1185">Reference proteome</keyword>
<reference evidence="1 2" key="1">
    <citation type="submission" date="2017-12" db="EMBL/GenBank/DDBJ databases">
        <title>Comparative genomics of Botrytis spp.</title>
        <authorList>
            <person name="Valero-Jimenez C.A."/>
            <person name="Tapia P."/>
            <person name="Veloso J."/>
            <person name="Silva-Moreno E."/>
            <person name="Staats M."/>
            <person name="Valdes J.H."/>
            <person name="Van Kan J.A.L."/>
        </authorList>
    </citation>
    <scope>NUCLEOTIDE SEQUENCE [LARGE SCALE GENOMIC DNA]</scope>
    <source>
        <strain evidence="1 2">Bt9001</strain>
    </source>
</reference>
<dbReference type="EMBL" id="PQXH01000267">
    <property type="protein sequence ID" value="TGO07533.1"/>
    <property type="molecule type" value="Genomic_DNA"/>
</dbReference>
<dbReference type="Proteomes" id="UP000297777">
    <property type="component" value="Unassembled WGS sequence"/>
</dbReference>
<accession>A0A4Z1EAB7</accession>
<gene>
    <name evidence="1" type="ORF">BTUL_0268g00030</name>
</gene>
<evidence type="ECO:0000313" key="1">
    <source>
        <dbReference type="EMBL" id="TGO07533.1"/>
    </source>
</evidence>
<evidence type="ECO:0000313" key="2">
    <source>
        <dbReference type="Proteomes" id="UP000297777"/>
    </source>
</evidence>
<proteinExistence type="predicted"/>
<comment type="caution">
    <text evidence="1">The sequence shown here is derived from an EMBL/GenBank/DDBJ whole genome shotgun (WGS) entry which is preliminary data.</text>
</comment>
<protein>
    <submittedName>
        <fullName evidence="1">Uncharacterized protein</fullName>
    </submittedName>
</protein>
<organism evidence="1 2">
    <name type="scientific">Botrytis tulipae</name>
    <dbReference type="NCBI Taxonomy" id="87230"/>
    <lineage>
        <taxon>Eukaryota</taxon>
        <taxon>Fungi</taxon>
        <taxon>Dikarya</taxon>
        <taxon>Ascomycota</taxon>
        <taxon>Pezizomycotina</taxon>
        <taxon>Leotiomycetes</taxon>
        <taxon>Helotiales</taxon>
        <taxon>Sclerotiniaceae</taxon>
        <taxon>Botrytis</taxon>
    </lineage>
</organism>